<evidence type="ECO:0000313" key="2">
    <source>
        <dbReference type="Proteomes" id="UP000004848"/>
    </source>
</evidence>
<dbReference type="GeneID" id="68849785"/>
<organism evidence="1 2">
    <name type="scientific">Roseibium aggregatum (strain ATCC 25650 / DSM 13394 / JCM 20685 / NBRC 16684 / NCIMB 2208 / IAM 12614 / B1)</name>
    <name type="common">Stappia aggregata</name>
    <dbReference type="NCBI Taxonomy" id="384765"/>
    <lineage>
        <taxon>Bacteria</taxon>
        <taxon>Pseudomonadati</taxon>
        <taxon>Pseudomonadota</taxon>
        <taxon>Alphaproteobacteria</taxon>
        <taxon>Hyphomicrobiales</taxon>
        <taxon>Stappiaceae</taxon>
        <taxon>Roseibium</taxon>
    </lineage>
</organism>
<evidence type="ECO:0000313" key="1">
    <source>
        <dbReference type="EMBL" id="EAV40514.1"/>
    </source>
</evidence>
<reference evidence="1 2" key="1">
    <citation type="submission" date="2006-05" db="EMBL/GenBank/DDBJ databases">
        <authorList>
            <person name="King G."/>
            <person name="Ferriera S."/>
            <person name="Johnson J."/>
            <person name="Kravitz S."/>
            <person name="Beeson K."/>
            <person name="Sutton G."/>
            <person name="Rogers Y.-H."/>
            <person name="Friedman R."/>
            <person name="Frazier M."/>
            <person name="Venter J.C."/>
        </authorList>
    </citation>
    <scope>NUCLEOTIDE SEQUENCE [LARGE SCALE GENOMIC DNA]</scope>
    <source>
        <strain evidence="2">ATCC 25650 / DSM 13394 / JCM 20685 / NBRC 16684 / NCIMB 2208 / IAM 12614 / B1</strain>
    </source>
</reference>
<dbReference type="EMBL" id="AAUW01000029">
    <property type="protein sequence ID" value="EAV40514.1"/>
    <property type="molecule type" value="Genomic_DNA"/>
</dbReference>
<dbReference type="RefSeq" id="WP_006939907.1">
    <property type="nucleotide sequence ID" value="NZ_AAUW01000029.1"/>
</dbReference>
<name>A0P343_ROSAI</name>
<sequence length="427" mass="48090">MRVFFALFVLIIVTGYNSKAKSLDDENVPAGRWVREGTYALSGFAANPDRARTYKGSGNERARLLSYLPAMTIVFPDFIRLSAGYSVPDGYVAGITQTGTPVVVLGSELSKQKFGTYDTHDVVIHRKHHACTKPYCKFETEARPVAEGSSYKIEAANDELVHLTHPQDEKDYYYRTEYFNTLERRGILTQMKGRIVPRWDIREGYAKELSLGCGGEHPTGTTFTVDRQAYGRSPATWDQNATQWSVKAAHLFVGSHFEEVEGVSSVEISSRIHDVTKAVGEQNDSYQSAIDFTVFAYRDRNDPSSDYQYAVLISIVACTRSIYGDAEPSYIRQAHLFFENNRYILPQQLSNQGKIELSMQIPRSFMYSLNSPEQYEELFSRLAKTLSVEYSDVAANLVAVVIARLNATCDDARRSSCKRIVEKEVSP</sequence>
<protein>
    <submittedName>
        <fullName evidence="1">Uncharacterized protein</fullName>
    </submittedName>
</protein>
<dbReference type="OrthoDB" id="7840586at2"/>
<comment type="caution">
    <text evidence="1">The sequence shown here is derived from an EMBL/GenBank/DDBJ whole genome shotgun (WGS) entry which is preliminary data.</text>
</comment>
<gene>
    <name evidence="1" type="ORF">SIAM614_21542</name>
</gene>
<dbReference type="Proteomes" id="UP000004848">
    <property type="component" value="Unassembled WGS sequence"/>
</dbReference>
<accession>A0P343</accession>
<dbReference type="AlphaFoldDB" id="A0P343"/>
<proteinExistence type="predicted"/>